<reference evidence="2 4" key="2">
    <citation type="journal article" date="2011" name="PLoS Biol.">
        <title>Modernizing reference genome assemblies.</title>
        <authorList>
            <person name="Church D.M."/>
            <person name="Schneider V.A."/>
            <person name="Graves T."/>
            <person name="Auger K."/>
            <person name="Cunningham F."/>
            <person name="Bouk N."/>
            <person name="Chen H.C."/>
            <person name="Agarwala R."/>
            <person name="McLaren W.M."/>
            <person name="Ritchie G.R."/>
            <person name="Albracht D."/>
            <person name="Kremitzki M."/>
            <person name="Rock S."/>
            <person name="Kotkiewicz H."/>
            <person name="Kremitzki C."/>
            <person name="Wollam A."/>
            <person name="Trani L."/>
            <person name="Fulton L."/>
            <person name="Fulton R."/>
            <person name="Matthews L."/>
            <person name="Whitehead S."/>
            <person name="Chow W."/>
            <person name="Torrance J."/>
            <person name="Dunn M."/>
            <person name="Harden G."/>
            <person name="Threadgold G."/>
            <person name="Wood J."/>
            <person name="Collins J."/>
            <person name="Heath P."/>
            <person name="Griffiths G."/>
            <person name="Pelan S."/>
            <person name="Grafham D."/>
            <person name="Eichler E.E."/>
            <person name="Weinstock G."/>
            <person name="Mardis E.R."/>
            <person name="Wilson R.K."/>
            <person name="Howe K."/>
            <person name="Flicek P."/>
            <person name="Hubbard T."/>
        </authorList>
    </citation>
    <scope>NUCLEOTIDE SEQUENCE [LARGE SCALE GENOMIC DNA]</scope>
    <source>
        <strain evidence="2 4">C57BL/6J</strain>
    </source>
</reference>
<dbReference type="ProteomicsDB" id="316113"/>
<dbReference type="Proteomes" id="UP000000589">
    <property type="component" value="Chromosome 8"/>
</dbReference>
<sequence length="147" mass="15737">MDPHGALFFYLCLLAAQVVLVETLSDLLVLMKRLEQPVGRGLSSRASLEQKLLNASFGGHNLTLQTNSIQSLVFKLSCDFPGLSLSSTTLTNVSQVRGSQGSPARPCPCSAPVSWERPHLLSCGKIRKRKCSMASPGASPTCHAIPC</sequence>
<feature type="chain" id="PRO_5030168133" evidence="1">
    <location>
        <begin position="24"/>
        <end position="147"/>
    </location>
</feature>
<feature type="signal peptide" evidence="1">
    <location>
        <begin position="1"/>
        <end position="23"/>
    </location>
</feature>
<evidence type="ECO:0000313" key="3">
    <source>
        <dbReference type="MGI" id="MGI:2685955"/>
    </source>
</evidence>
<reference evidence="2" key="4">
    <citation type="submission" date="2025-09" db="UniProtKB">
        <authorList>
            <consortium name="Ensembl"/>
        </authorList>
    </citation>
    <scope>IDENTIFICATION</scope>
    <source>
        <strain evidence="2">C57BL/6J</strain>
    </source>
</reference>
<dbReference type="GeneTree" id="ENSGT00940000161359"/>
<gene>
    <name evidence="2 3" type="primary">Adgrg5</name>
</gene>
<protein>
    <submittedName>
        <fullName evidence="2">Adhesion G protein-coupled receptor G5</fullName>
    </submittedName>
</protein>
<dbReference type="AGR" id="MGI:2685955"/>
<dbReference type="AlphaFoldDB" id="D6RJJ2"/>
<keyword evidence="1" id="KW-0732">Signal</keyword>
<organism evidence="2 4">
    <name type="scientific">Mus musculus</name>
    <name type="common">Mouse</name>
    <dbReference type="NCBI Taxonomy" id="10090"/>
    <lineage>
        <taxon>Eukaryota</taxon>
        <taxon>Metazoa</taxon>
        <taxon>Chordata</taxon>
        <taxon>Craniata</taxon>
        <taxon>Vertebrata</taxon>
        <taxon>Euteleostomi</taxon>
        <taxon>Mammalia</taxon>
        <taxon>Eutheria</taxon>
        <taxon>Euarchontoglires</taxon>
        <taxon>Glires</taxon>
        <taxon>Rodentia</taxon>
        <taxon>Myomorpha</taxon>
        <taxon>Muroidea</taxon>
        <taxon>Muridae</taxon>
        <taxon>Murinae</taxon>
        <taxon>Mus</taxon>
        <taxon>Mus</taxon>
    </lineage>
</organism>
<name>D6RJJ2_MOUSE</name>
<evidence type="ECO:0000256" key="1">
    <source>
        <dbReference type="SAM" id="SignalP"/>
    </source>
</evidence>
<proteinExistence type="predicted"/>
<accession>D6RJJ2</accession>
<dbReference type="MGI" id="MGI:2685955">
    <property type="gene designation" value="Adgrg5"/>
</dbReference>
<dbReference type="HOGENOM" id="CLU_1767451_0_0_1"/>
<reference evidence="2" key="3">
    <citation type="submission" date="2025-08" db="UniProtKB">
        <authorList>
            <consortium name="Ensembl"/>
        </authorList>
    </citation>
    <scope>IDENTIFICATION</scope>
    <source>
        <strain evidence="2">C57BL/6J</strain>
    </source>
</reference>
<evidence type="ECO:0000313" key="4">
    <source>
        <dbReference type="Proteomes" id="UP000000589"/>
    </source>
</evidence>
<keyword evidence="4" id="KW-1185">Reference proteome</keyword>
<reference evidence="2 4" key="1">
    <citation type="journal article" date="2009" name="PLoS Biol.">
        <title>Lineage-specific biology revealed by a finished genome assembly of the mouse.</title>
        <authorList>
            <consortium name="Mouse Genome Sequencing Consortium"/>
            <person name="Church D.M."/>
            <person name="Goodstadt L."/>
            <person name="Hillier L.W."/>
            <person name="Zody M.C."/>
            <person name="Goldstein S."/>
            <person name="She X."/>
            <person name="Bult C.J."/>
            <person name="Agarwala R."/>
            <person name="Cherry J.L."/>
            <person name="DiCuccio M."/>
            <person name="Hlavina W."/>
            <person name="Kapustin Y."/>
            <person name="Meric P."/>
            <person name="Maglott D."/>
            <person name="Birtle Z."/>
            <person name="Marques A.C."/>
            <person name="Graves T."/>
            <person name="Zhou S."/>
            <person name="Teague B."/>
            <person name="Potamousis K."/>
            <person name="Churas C."/>
            <person name="Place M."/>
            <person name="Herschleb J."/>
            <person name="Runnheim R."/>
            <person name="Forrest D."/>
            <person name="Amos-Landgraf J."/>
            <person name="Schwartz D.C."/>
            <person name="Cheng Z."/>
            <person name="Lindblad-Toh K."/>
            <person name="Eichler E.E."/>
            <person name="Ponting C.P."/>
        </authorList>
    </citation>
    <scope>NUCLEOTIDE SEQUENCE [LARGE SCALE GENOMIC DNA]</scope>
    <source>
        <strain evidence="2 4">C57BL/6J</strain>
    </source>
</reference>
<dbReference type="Ensembl" id="ENSMUST00000128308.3">
    <property type="protein sequence ID" value="ENSMUSP00000120217.2"/>
    <property type="gene ID" value="ENSMUSG00000061577.13"/>
</dbReference>
<dbReference type="ExpressionAtlas" id="D6RJJ2">
    <property type="expression patterns" value="baseline and differential"/>
</dbReference>
<dbReference type="Antibodypedia" id="1937">
    <property type="antibodies" value="68 antibodies from 22 providers"/>
</dbReference>
<evidence type="ECO:0000313" key="2">
    <source>
        <dbReference type="Ensembl" id="ENSMUSP00000120217.2"/>
    </source>
</evidence>
<dbReference type="VEuPathDB" id="HostDB:ENSMUSG00000061577"/>
<dbReference type="Bgee" id="ENSMUSG00000061577">
    <property type="expression patterns" value="Expressed in mesenteric lymph node and 49 other cell types or tissues"/>
</dbReference>